<dbReference type="SUPFAM" id="SSF109998">
    <property type="entry name" value="Triger factor/SurA peptide-binding domain-like"/>
    <property type="match status" value="1"/>
</dbReference>
<dbReference type="PANTHER" id="PTHR47637:SF1">
    <property type="entry name" value="CHAPERONE SURA"/>
    <property type="match status" value="1"/>
</dbReference>
<name>A0A846MRY7_9BACT</name>
<evidence type="ECO:0000313" key="5">
    <source>
        <dbReference type="EMBL" id="NIK74219.1"/>
    </source>
</evidence>
<proteinExistence type="predicted"/>
<dbReference type="PANTHER" id="PTHR47637">
    <property type="entry name" value="CHAPERONE SURA"/>
    <property type="match status" value="1"/>
</dbReference>
<dbReference type="InterPro" id="IPR050280">
    <property type="entry name" value="OMP_Chaperone_SurA"/>
</dbReference>
<feature type="domain" description="PpiC" evidence="4">
    <location>
        <begin position="177"/>
        <end position="277"/>
    </location>
</feature>
<dbReference type="GO" id="GO:0003755">
    <property type="term" value="F:peptidyl-prolyl cis-trans isomerase activity"/>
    <property type="evidence" value="ECO:0007669"/>
    <property type="project" value="UniProtKB-KW"/>
</dbReference>
<sequence length="454" mass="52792">MKTIIKLCFSLAFSFVLFFTCHLTTLAQQQVLDKIIARVDDYIILQSDLELYFEELVEDGRLPRTPQAKCQLLQSMVVNKMLLAKAEIDSVTVSDQLIEVETEQRIDALLQGRSPKVLEELYGKSFEDLKRELQQSLKEERIAQTMRSKITEGIGITPAEVKRYFKRLPKDSIPIIPTEFEVAQIVRVLPLKEEERQRVKEQLETIRKRIVEDGEAFEKLAKIYGQDGTRDFGGDLGWQRRGNLVPEFEAVVFRLKPGEVSRVFETPFGFHIVKLEERRGDEFRCRHILIIPDWSKVEKEQEYRFLDSLRRVIQVDSLTFEKAAIQFSQDKGVQSLNTAANGGYFMSRKGAYRIPDKELDAYLYRVLDTMKVGTISKPMEYRMPDGKRALRIIYFKAKYPAHFASLETDFDRIAEMALEEKKNKVLNEWFLKAKDELYIHVAPEYRGCQIFGAE</sequence>
<feature type="signal peptide" evidence="3">
    <location>
        <begin position="1"/>
        <end position="27"/>
    </location>
</feature>
<gene>
    <name evidence="5" type="ORF">FHS56_001732</name>
</gene>
<dbReference type="Gene3D" id="1.10.4030.10">
    <property type="entry name" value="Porin chaperone SurA, peptide-binding domain"/>
    <property type="match status" value="1"/>
</dbReference>
<dbReference type="SUPFAM" id="SSF54534">
    <property type="entry name" value="FKBP-like"/>
    <property type="match status" value="2"/>
</dbReference>
<dbReference type="Proteomes" id="UP000537126">
    <property type="component" value="Unassembled WGS sequence"/>
</dbReference>
<feature type="chain" id="PRO_5032572450" evidence="3">
    <location>
        <begin position="28"/>
        <end position="454"/>
    </location>
</feature>
<dbReference type="InterPro" id="IPR046357">
    <property type="entry name" value="PPIase_dom_sf"/>
</dbReference>
<dbReference type="InterPro" id="IPR000297">
    <property type="entry name" value="PPIase_PpiC"/>
</dbReference>
<accession>A0A846MRY7</accession>
<evidence type="ECO:0000256" key="2">
    <source>
        <dbReference type="PROSITE-ProRule" id="PRU00278"/>
    </source>
</evidence>
<protein>
    <submittedName>
        <fullName evidence="5">Peptidyl-prolyl cis-trans isomerase SurA</fullName>
        <ecNumber evidence="5">5.2.1.8</ecNumber>
    </submittedName>
</protein>
<dbReference type="Gene3D" id="3.10.50.40">
    <property type="match status" value="2"/>
</dbReference>
<dbReference type="InterPro" id="IPR027304">
    <property type="entry name" value="Trigger_fact/SurA_dom_sf"/>
</dbReference>
<dbReference type="Pfam" id="PF00639">
    <property type="entry name" value="Rotamase"/>
    <property type="match status" value="2"/>
</dbReference>
<evidence type="ECO:0000313" key="6">
    <source>
        <dbReference type="Proteomes" id="UP000537126"/>
    </source>
</evidence>
<dbReference type="AlphaFoldDB" id="A0A846MRY7"/>
<feature type="domain" description="PpiC" evidence="4">
    <location>
        <begin position="280"/>
        <end position="380"/>
    </location>
</feature>
<dbReference type="EC" id="5.2.1.8" evidence="5"/>
<evidence type="ECO:0000259" key="4">
    <source>
        <dbReference type="PROSITE" id="PS50198"/>
    </source>
</evidence>
<reference evidence="5 6" key="1">
    <citation type="submission" date="2020-03" db="EMBL/GenBank/DDBJ databases">
        <title>Genomic Encyclopedia of Type Strains, Phase IV (KMG-IV): sequencing the most valuable type-strain genomes for metagenomic binning, comparative biology and taxonomic classification.</title>
        <authorList>
            <person name="Goeker M."/>
        </authorList>
    </citation>
    <scope>NUCLEOTIDE SEQUENCE [LARGE SCALE GENOMIC DNA]</scope>
    <source>
        <strain evidence="5 6">DSM 5718</strain>
    </source>
</reference>
<dbReference type="PROSITE" id="PS50198">
    <property type="entry name" value="PPIC_PPIASE_2"/>
    <property type="match status" value="2"/>
</dbReference>
<dbReference type="RefSeq" id="WP_166919692.1">
    <property type="nucleotide sequence ID" value="NZ_JAASRN010000002.1"/>
</dbReference>
<comment type="caution">
    <text evidence="5">The sequence shown here is derived from an EMBL/GenBank/DDBJ whole genome shotgun (WGS) entry which is preliminary data.</text>
</comment>
<dbReference type="EMBL" id="JAASRN010000002">
    <property type="protein sequence ID" value="NIK74219.1"/>
    <property type="molecule type" value="Genomic_DNA"/>
</dbReference>
<evidence type="ECO:0000256" key="1">
    <source>
        <dbReference type="ARBA" id="ARBA00022729"/>
    </source>
</evidence>
<keyword evidence="2" id="KW-0697">Rotamase</keyword>
<organism evidence="5 6">
    <name type="scientific">Thermonema lapsum</name>
    <dbReference type="NCBI Taxonomy" id="28195"/>
    <lineage>
        <taxon>Bacteria</taxon>
        <taxon>Pseudomonadati</taxon>
        <taxon>Bacteroidota</taxon>
        <taxon>Cytophagia</taxon>
        <taxon>Cytophagales</taxon>
        <taxon>Thermonemataceae</taxon>
        <taxon>Thermonema</taxon>
    </lineage>
</organism>
<keyword evidence="2 5" id="KW-0413">Isomerase</keyword>
<keyword evidence="6" id="KW-1185">Reference proteome</keyword>
<evidence type="ECO:0000256" key="3">
    <source>
        <dbReference type="SAM" id="SignalP"/>
    </source>
</evidence>
<keyword evidence="1 3" id="KW-0732">Signal</keyword>